<dbReference type="InterPro" id="IPR032675">
    <property type="entry name" value="LRR_dom_sf"/>
</dbReference>
<dbReference type="Proteomes" id="UP000504610">
    <property type="component" value="Chromosome 8"/>
</dbReference>
<dbReference type="FunFam" id="3.40.50.300:FF:001002">
    <property type="entry name" value="Disease resistance protein (TIR-NBS-LRR class)"/>
    <property type="match status" value="1"/>
</dbReference>
<keyword evidence="2" id="KW-0677">Repeat</keyword>
<feature type="domain" description="Disease resistance protein Roq1-like winged-helix" evidence="5">
    <location>
        <begin position="275"/>
        <end position="344"/>
    </location>
</feature>
<evidence type="ECO:0000256" key="2">
    <source>
        <dbReference type="ARBA" id="ARBA00022737"/>
    </source>
</evidence>
<keyword evidence="6" id="KW-1185">Reference proteome</keyword>
<dbReference type="KEGG" id="rsz:108820167"/>
<evidence type="ECO:0000313" key="6">
    <source>
        <dbReference type="Proteomes" id="UP000504610"/>
    </source>
</evidence>
<evidence type="ECO:0000313" key="7">
    <source>
        <dbReference type="RefSeq" id="XP_056848464.1"/>
    </source>
</evidence>
<keyword evidence="3" id="KW-0378">Hydrolase</keyword>
<dbReference type="InterPro" id="IPR058192">
    <property type="entry name" value="WHD_ROQ1-like"/>
</dbReference>
<dbReference type="FunFam" id="3.80.10.10:FF:000386">
    <property type="entry name" value="Disease resistance protein RPS4"/>
    <property type="match status" value="1"/>
</dbReference>
<dbReference type="PANTHER" id="PTHR11017:SF520">
    <property type="entry name" value="ADP-RIBOSYL CYCLASE_CYCLIC ADP-RIBOSE HYDROLASE"/>
    <property type="match status" value="1"/>
</dbReference>
<dbReference type="InterPro" id="IPR036390">
    <property type="entry name" value="WH_DNA-bd_sf"/>
</dbReference>
<dbReference type="GO" id="GO:0016787">
    <property type="term" value="F:hydrolase activity"/>
    <property type="evidence" value="ECO:0007669"/>
    <property type="project" value="UniProtKB-KW"/>
</dbReference>
<dbReference type="InterPro" id="IPR011713">
    <property type="entry name" value="Leu-rich_rpt_3"/>
</dbReference>
<dbReference type="Gene3D" id="3.80.10.10">
    <property type="entry name" value="Ribonuclease Inhibitor"/>
    <property type="match status" value="2"/>
</dbReference>
<evidence type="ECO:0000256" key="1">
    <source>
        <dbReference type="ARBA" id="ARBA00022614"/>
    </source>
</evidence>
<dbReference type="Pfam" id="PF23282">
    <property type="entry name" value="WHD_ROQ1"/>
    <property type="match status" value="1"/>
</dbReference>
<dbReference type="Pfam" id="PF00931">
    <property type="entry name" value="NB-ARC"/>
    <property type="match status" value="1"/>
</dbReference>
<dbReference type="Gene3D" id="1.10.8.430">
    <property type="entry name" value="Helical domain of apoptotic protease-activating factors"/>
    <property type="match status" value="1"/>
</dbReference>
<dbReference type="SUPFAM" id="SSF46785">
    <property type="entry name" value="Winged helix' DNA-binding domain"/>
    <property type="match status" value="1"/>
</dbReference>
<evidence type="ECO:0000259" key="4">
    <source>
        <dbReference type="Pfam" id="PF00931"/>
    </source>
</evidence>
<dbReference type="InterPro" id="IPR042197">
    <property type="entry name" value="Apaf_helical"/>
</dbReference>
<dbReference type="SUPFAM" id="SSF52058">
    <property type="entry name" value="L domain-like"/>
    <property type="match status" value="1"/>
</dbReference>
<dbReference type="GO" id="GO:0043531">
    <property type="term" value="F:ADP binding"/>
    <property type="evidence" value="ECO:0007669"/>
    <property type="project" value="InterPro"/>
</dbReference>
<dbReference type="AlphaFoldDB" id="A0A9W3CAG2"/>
<sequence>MIEAIASDVLCKLNLTLTKDFDDCVGIQDHISEMSSLLQLESEEVIMVGIWGPCGIGKTTIARALYSRLSRHFQGSVFLDRAFMSKTLEIYSKANPDDYNMKLHMQQNFLLEILNKEGMKINNLGAVRERLKCMKVLIIIDDLDNKMLLDVLVGQTQWFGCGSRIIAITNDMHKLKAHGIDLIYKVGFPSKQLALEMFCQSAFGQTSPPKGFEKLASEVAMRAGRLPLGLKVLGQHMRGRDKEDWIDMLPRLRRTLDGKIEKALRFSYDGLDSKEDQAIFRHIACLFNYEKVNDIKLLLADSDLDVNIGITTLVNKSLLHIRNGTIEMHGLLQEMGREIVRAQSSEPGEREFIVDSKDISDVLEDDNGTKKVLGIALDVDEIEELFVHEKAFNGMRNLTFLKVYTNELLSKEETRLHLPEGFDYLPPKLRLLSWDKCPLRCMPSKFYSKNLVELKMRHSKLEKLWEGAGSLSCLKNMDLEGSKNLREVPDLSMATNLETLELSDCYSLVEVRRSSIQNLNKLLKFNMRRCKKLEILPTGINLRSLRSFVVSDCSRLKVFPDISRNLSSLALSRTGIQEFPSDLHLKNLVELTMEENQSEKLWERAQTLGPLMTMLSPSLNTTVISLILSDILSLVELPSSISNLSRLGSLSITNCRNLQTLPSGINLKRLRHLDLAYFTDCMGLTGASWHDRCPMKVETVSYAKLDFTNCFALDQEALLQQQPVFEVMILPGEKVLSYFTIQNTTGSSLAVQTTLTSPFFRFRACVLVDVVCIPIGDNAHVELQVNCWFRGGNQIDSSSDGDYHRSVTYDIFEASHVARSHVAIFDYCLPLNDKGYPPPADVVDIQFRLISADTVCNIKSCGLRVFEDCPSDSQDVHEEDETNVRNHEMRVKRLKASM</sequence>
<feature type="domain" description="NB-ARC" evidence="4">
    <location>
        <begin position="34"/>
        <end position="204"/>
    </location>
</feature>
<dbReference type="GeneID" id="108820167"/>
<dbReference type="GO" id="GO:0006952">
    <property type="term" value="P:defense response"/>
    <property type="evidence" value="ECO:0007669"/>
    <property type="project" value="InterPro"/>
</dbReference>
<accession>A0A9W3CAG2</accession>
<dbReference type="InterPro" id="IPR044974">
    <property type="entry name" value="Disease_R_plants"/>
</dbReference>
<evidence type="ECO:0000259" key="5">
    <source>
        <dbReference type="Pfam" id="PF23282"/>
    </source>
</evidence>
<dbReference type="RefSeq" id="XP_056848464.1">
    <property type="nucleotide sequence ID" value="XM_056992484.1"/>
</dbReference>
<dbReference type="OrthoDB" id="1107890at2759"/>
<gene>
    <name evidence="7" type="primary">LOC108820167</name>
</gene>
<keyword evidence="1" id="KW-0433">Leucine-rich repeat</keyword>
<proteinExistence type="predicted"/>
<evidence type="ECO:0000256" key="3">
    <source>
        <dbReference type="ARBA" id="ARBA00022801"/>
    </source>
</evidence>
<protein>
    <submittedName>
        <fullName evidence="7">Disease resistance protein RPS6-like</fullName>
    </submittedName>
</protein>
<dbReference type="SUPFAM" id="SSF52540">
    <property type="entry name" value="P-loop containing nucleoside triphosphate hydrolases"/>
    <property type="match status" value="1"/>
</dbReference>
<dbReference type="PRINTS" id="PR00364">
    <property type="entry name" value="DISEASERSIST"/>
</dbReference>
<name>A0A9W3CAG2_RAPSA</name>
<dbReference type="InterPro" id="IPR027417">
    <property type="entry name" value="P-loop_NTPase"/>
</dbReference>
<dbReference type="FunFam" id="1.10.8.430:FF:000002">
    <property type="entry name" value="Disease resistance protein (TIR-NBS-LRR class)"/>
    <property type="match status" value="1"/>
</dbReference>
<dbReference type="Gene3D" id="3.40.50.300">
    <property type="entry name" value="P-loop containing nucleotide triphosphate hydrolases"/>
    <property type="match status" value="1"/>
</dbReference>
<dbReference type="InterPro" id="IPR002182">
    <property type="entry name" value="NB-ARC"/>
</dbReference>
<dbReference type="Pfam" id="PF07725">
    <property type="entry name" value="LRR_3"/>
    <property type="match status" value="2"/>
</dbReference>
<organism evidence="6 7">
    <name type="scientific">Raphanus sativus</name>
    <name type="common">Radish</name>
    <name type="synonym">Raphanus raphanistrum var. sativus</name>
    <dbReference type="NCBI Taxonomy" id="3726"/>
    <lineage>
        <taxon>Eukaryota</taxon>
        <taxon>Viridiplantae</taxon>
        <taxon>Streptophyta</taxon>
        <taxon>Embryophyta</taxon>
        <taxon>Tracheophyta</taxon>
        <taxon>Spermatophyta</taxon>
        <taxon>Magnoliopsida</taxon>
        <taxon>eudicotyledons</taxon>
        <taxon>Gunneridae</taxon>
        <taxon>Pentapetalae</taxon>
        <taxon>rosids</taxon>
        <taxon>malvids</taxon>
        <taxon>Brassicales</taxon>
        <taxon>Brassicaceae</taxon>
        <taxon>Brassiceae</taxon>
        <taxon>Raphanus</taxon>
    </lineage>
</organism>
<reference evidence="7" key="2">
    <citation type="submission" date="2025-08" db="UniProtKB">
        <authorList>
            <consortium name="RefSeq"/>
        </authorList>
    </citation>
    <scope>IDENTIFICATION</scope>
    <source>
        <tissue evidence="7">Leaf</tissue>
    </source>
</reference>
<reference evidence="6" key="1">
    <citation type="journal article" date="2019" name="Database">
        <title>The radish genome database (RadishGD): an integrated information resource for radish genomics.</title>
        <authorList>
            <person name="Yu H.J."/>
            <person name="Baek S."/>
            <person name="Lee Y.J."/>
            <person name="Cho A."/>
            <person name="Mun J.H."/>
        </authorList>
    </citation>
    <scope>NUCLEOTIDE SEQUENCE [LARGE SCALE GENOMIC DNA]</scope>
    <source>
        <strain evidence="6">cv. WK10039</strain>
    </source>
</reference>
<dbReference type="PANTHER" id="PTHR11017">
    <property type="entry name" value="LEUCINE-RICH REPEAT-CONTAINING PROTEIN"/>
    <property type="match status" value="1"/>
</dbReference>